<dbReference type="Proteomes" id="UP000198906">
    <property type="component" value="Unassembled WGS sequence"/>
</dbReference>
<reference evidence="2" key="1">
    <citation type="submission" date="2016-06" db="EMBL/GenBank/DDBJ databases">
        <authorList>
            <person name="Varghese N."/>
        </authorList>
    </citation>
    <scope>NUCLEOTIDE SEQUENCE [LARGE SCALE GENOMIC DNA]</scope>
    <source>
        <strain evidence="2">DSM 46123</strain>
    </source>
</reference>
<keyword evidence="2" id="KW-1185">Reference proteome</keyword>
<dbReference type="EMBL" id="FMHU01000001">
    <property type="protein sequence ID" value="SCL13728.1"/>
    <property type="molecule type" value="Genomic_DNA"/>
</dbReference>
<proteinExistence type="predicted"/>
<accession>A0A1C6R9G2</accession>
<evidence type="ECO:0000313" key="2">
    <source>
        <dbReference type="Proteomes" id="UP000198906"/>
    </source>
</evidence>
<name>A0A1C6R9G2_9ACTN</name>
<gene>
    <name evidence="1" type="ORF">GA0074694_0455</name>
</gene>
<dbReference type="STRING" id="47866.GA0074694_0455"/>
<evidence type="ECO:0008006" key="3">
    <source>
        <dbReference type="Google" id="ProtNLM"/>
    </source>
</evidence>
<protein>
    <recommendedName>
        <fullName evidence="3">PIN domain-containing protein</fullName>
    </recommendedName>
</protein>
<organism evidence="1 2">
    <name type="scientific">Micromonospora inyonensis</name>
    <dbReference type="NCBI Taxonomy" id="47866"/>
    <lineage>
        <taxon>Bacteria</taxon>
        <taxon>Bacillati</taxon>
        <taxon>Actinomycetota</taxon>
        <taxon>Actinomycetes</taxon>
        <taxon>Micromonosporales</taxon>
        <taxon>Micromonosporaceae</taxon>
        <taxon>Micromonospora</taxon>
    </lineage>
</organism>
<dbReference type="AlphaFoldDB" id="A0A1C6R9G2"/>
<dbReference type="RefSeq" id="WP_091451653.1">
    <property type="nucleotide sequence ID" value="NZ_FMHU01000001.1"/>
</dbReference>
<evidence type="ECO:0000313" key="1">
    <source>
        <dbReference type="EMBL" id="SCL13728.1"/>
    </source>
</evidence>
<sequence length="134" mass="14686">MSSEDEQRPVALVLDRSALLAYPYSIHVGEPIGEVITDGQRFGVTAVTAAEALELAGDAKHRKHLYRLLSHDSCARLPTRGESWQELSYWRGLTGRVDLAATVMAALEHRASILTSEGNRYGPEGHLPVIHMPA</sequence>